<dbReference type="Pfam" id="PF05662">
    <property type="entry name" value="YadA_stalk"/>
    <property type="match status" value="4"/>
</dbReference>
<feature type="domain" description="Trimeric autotransporter adhesin YadA-like stalk" evidence="3">
    <location>
        <begin position="1975"/>
        <end position="2013"/>
    </location>
</feature>
<organism evidence="4 5">
    <name type="scientific">Gallibacterium anatis</name>
    <dbReference type="NCBI Taxonomy" id="750"/>
    <lineage>
        <taxon>Bacteria</taxon>
        <taxon>Pseudomonadati</taxon>
        <taxon>Pseudomonadota</taxon>
        <taxon>Gammaproteobacteria</taxon>
        <taxon>Pasteurellales</taxon>
        <taxon>Pasteurellaceae</taxon>
        <taxon>Gallibacterium</taxon>
    </lineage>
</organism>
<keyword evidence="1" id="KW-0812">Transmembrane</keyword>
<feature type="domain" description="Trimeric autotransporter adhesin YadA-like stalk" evidence="3">
    <location>
        <begin position="1025"/>
        <end position="1069"/>
    </location>
</feature>
<dbReference type="Gene3D" id="1.20.5.170">
    <property type="match status" value="1"/>
</dbReference>
<feature type="domain" description="Trimeric autotransporter adhesin YadA-like head" evidence="2">
    <location>
        <begin position="305"/>
        <end position="329"/>
    </location>
</feature>
<dbReference type="CDD" id="cd12820">
    <property type="entry name" value="LbR_YadA-like"/>
    <property type="match status" value="2"/>
</dbReference>
<gene>
    <name evidence="4" type="ORF">QV03_11215</name>
</gene>
<dbReference type="RefSeq" id="WP_081277385.1">
    <property type="nucleotide sequence ID" value="NZ_JTJO01000071.1"/>
</dbReference>
<sequence length="3199" mass="330902">MNKIYKTKYSVAKKEIVVVSELTASHGKETSSVGQNNKKINFSTKLSMITLAILSMGLLSSSFVVAQTLIMKNGSIYAQEKNYFDNYNERKFVALNPAKNNETSNPGAVGFYSVAIGNDAEAQYNNAVVIGYSSKAFDREATVVGSNSGAGAQATALGANVYAVGYSSIAIGSDDPILNEAAKGVYGVQLPKNTLHNIFSDLWTGNTKYFDNQAKFDESYWDNEKYKYSPTYAKKLGAIAIGTRTIAGGEVSTSIGTLSFALADRSTAMGIKAYVDTAATGGTAIGENSRIFAPNSVAIGNKTEATSQGAMAYGYQAYAVGKNSIAIGSQVAASGAFYTHNTTSLLPAYANLSNTATKKNGDDVTVNLDAYAKFDTDTNSLYTGGMPLWRDGDVYLTIGNEQIQKTKIADNDNSSNSIVIGGRSYAVKKNSLAIGYSTLADSDNSFAIGSYTYVKASSNNSIAVGVGSYVSGQDSFLAGTQSKTESQRTVVLGPFSTIGSNSNRSMTFGYLSSVGVNSPRSIAFGALASVSDSASNSMALGSGAHIEATGDTIDSALAIGVGAKVKKGSKTKETGNNAMALGAGSIATLENSVALGVNSKTDYKYEDLEKDPWVAKGATSVPTSGKTGVISVGATGAERRITNVASGRLDTDAVNVAQLKTIDEKFDIAIESLTNGGGMQYLSVEHGNSLGEAGKIAAKIKLGENYAKYVNLKKTLKYIEARQSLNSENFNVDSVNKLKTTLQELQKESIAAGLNGGYESLTTDLNKVTTNTGDFQTVMDTITAAAEKDSNRSVNGLTPDQIVALKQNNNYLNDGAKGIDSIAFGFKAKTSGDENGDKGKHAIAIGYEAEANGENAIAIGNLAKALANNALSIGNSNKVSGADSGALGNQSYVSGTGTYVVGNGNDNGKEAKQISATNSGFFGNGNQSSAVDGVRIIGNSNTISASNVMVFGNNITASVANSVYLGDGATVVVDASTSTAGTSSYTKYNSNDKTISDLFANYTFAGVGRTADGAVSVGLAGKERRIQNVAAGLISATSTDAINGSQLYATNDLLGKLATTKIKLSGNKNSTTETQLYSPTAPLNFDIKGDENDLTSEASGKAISFSLLKEDSILETNKTSSKTATTKAIYDAIVGAKTTVTQTPNSPYLTVTPATGTNGLTANAYSIAFDYDALKRDLTGGLPFAKSDASNLSSDNITAWKNTLGLNNLSPNIGYRAGESTERKTVQASTGLTFVSKDENKLKITAKDEGIIEFSPQDYAYTKSEVDQKLNDLTSTLNIAGDGTSQGSVKLKSEVLGVKGTDKQIITKAEGQNITVSLAKEVTDKITKIDDKLDKSDLTNEKISGTLTKGNVVDSNTVSVTGIGANRLLGSGDLSFDVKDGSITSAKLADKAVTSDKIADGAVTADKLGDIKLKYTANNVTPPKEISLKNGSLKFTDGDNTTASVEDDGVVKYSVKTAELTHDSTKGVSVKDGNSKTYFATAGNVAEMFEKTSESLANKGLDFSGSLSLNGLNKIHRNLGSEVKIIGAKTADDGLGGIADYSAKNLATLVDATNDTIQIAIKKTPEFEGILLKGQDGTNSKDGFIGVNQNGDVVIKNGIDGKNGADTTGSKVVTEDSLNATAKLAYKANSQGYNGQENPSVSLTQGLNFTNGSNTTAEIAADGVVKYNVNTATLENNSTTGKVSVKNTDNGTNFATAKNVADTINTALDKVSSLNLVADTGAKGKVELPTQSLGIKGTKDFITTSVTADGNDITIDLDKKLKDRLQTIETTAGNSANQSLGNLSQDGKNAVKDLAIEAIDVQAAKDSGLSVSTNSDAATTHKKTFTVDLAKTTFGKADDGTVTAHEKGNTFVTAENIATAINEASKGVVDKGLKFKGDDNQTITKALGNELTIKGGKTNLTELTSGNIGVVSEDESLVVKLAKDLKDLNSISTDTLLAKTSVKVPSIVLGLEDGAPTLTGSLSEGKKLITINEARITGLEKGISDKDAVNYSQLSPIAEAIGATIDQSGSVTGPIFSTAINGAKTPPISLKDAVDQITTALNNGWEIQSNAGERVDSVTAGNKVKFANGTGTTSSVTKTTADGADTTTVKFDIVTSNLTFNEENSKTEADNSDTAFATASNVAKVINDAFAKATENVASGYADKNLSNITDAGKKVVTSLVTANGNDDVSVTTTGGENGVAKNFAVSLNKVKEVTNNEEKVVTSGAVYTAITGAKTTVNANTESSSNDYLTVSGSKTDDLNGNTFTVGLTKRATDALKVIEAALTPSDKDRTTPDGLLNSDLSNISDKGKETVKDLAIEAIDVTAKEDSGLSVTSNTNTDETHKKTFTIDLAKATLSKKDDGTVEADKKGNTFATAENVASTINSISTELTNKGLTFKGDSDTKIAKKLGDTVTVKGGVTDTNNLTENNIGVVADNDQNLVIKLAKELNGLTSVAAETLMASNSVKTPKVILGTEENAPTLTGIAGEDGKRAIDIAGAKITKVEKGTENDDAVNVGQLKDLGIAPDKAVVTYDDLSKTSISLGQKGANGETAQPVVINNVASGLGLDGRDADGNGSTTAPEAISPKKANEAVATLLNTKGEALNKVANVGDLQAVAQAGLDFIGNEGNKVHRALGTTLSIKGDGNKAADFASAKGNLNVVNLNDELTIQLAKSLVNMTSFTTDKTPDGKQVALDASGLTTSIETNGKTVKSALGADRLTFNDGEADSVTIDGVNKSITGLAKRDINSKDYGTSGNETRAATEGAVKGLADAIGIGSSNTNILPIDGQNGASGKDGLNGTSILDKVQALRDGTAGNMVYTDQEGNRLVQLADGFYKLDDVVVGDDGHYRPKEGTKAVETDNILISAVDANGETTSPTQLANVKSGLGLNPQALNVDAAQKVIAGDSKDGQGGLLTASGAALNKVATVGDLQALAQAGLDFVGNDEKVVHRPLGTKLSITGEGVDKNASQTFSSASGNINVVNNIDNTLTIQLAKALTNISSIGGSEGQGKISFDKGAVNFNDNVITGIKSAVSGPTEGKDYLDALANADNSSAVNVSDLKNVTEALGNKLTDAGLSFAGDSGNNVTRKLSEILSIKGGVTDVNKLTDNNIGVVADGSSSLNVKLSSELKDMTSFETAANADGTSTKLDADGIKVTGQDGKSAEYGLDGSTIANKEGSATYGANDVTFKDANNKELIKLDAANNAIVVNGKDGKDGITING</sequence>
<feature type="domain" description="Trimeric autotransporter adhesin YadA-like head" evidence="2">
    <location>
        <begin position="816"/>
        <end position="833"/>
    </location>
</feature>
<protein>
    <submittedName>
        <fullName evidence="4">Uncharacterized protein</fullName>
    </submittedName>
</protein>
<dbReference type="InterPro" id="IPR008635">
    <property type="entry name" value="Coiled_stalk_dom"/>
</dbReference>
<dbReference type="Gene3D" id="6.10.250.2040">
    <property type="match status" value="1"/>
</dbReference>
<feature type="domain" description="Trimeric autotransporter adhesin YadA-like stalk" evidence="3">
    <location>
        <begin position="2479"/>
        <end position="2501"/>
    </location>
</feature>
<evidence type="ECO:0000313" key="5">
    <source>
        <dbReference type="Proteomes" id="UP000092643"/>
    </source>
</evidence>
<accession>A0A1A7P1I1</accession>
<dbReference type="InterPro" id="IPR008640">
    <property type="entry name" value="Adhesin_Head_dom"/>
</dbReference>
<reference evidence="4 5" key="1">
    <citation type="submission" date="2014-11" db="EMBL/GenBank/DDBJ databases">
        <title>Pan-genome of Gallibacterium spp.</title>
        <authorList>
            <person name="Kudirkiene E."/>
            <person name="Bojesen A.M."/>
        </authorList>
    </citation>
    <scope>NUCLEOTIDE SEQUENCE [LARGE SCALE GENOMIC DNA]</scope>
    <source>
        <strain evidence="4 5">F 279</strain>
    </source>
</reference>
<keyword evidence="1" id="KW-0472">Membrane</keyword>
<name>A0A1A7P1I1_9PAST</name>
<feature type="transmembrane region" description="Helical" evidence="1">
    <location>
        <begin position="46"/>
        <end position="66"/>
    </location>
</feature>
<comment type="caution">
    <text evidence="4">The sequence shown here is derived from an EMBL/GenBank/DDBJ whole genome shotgun (WGS) entry which is preliminary data.</text>
</comment>
<feature type="domain" description="Trimeric autotransporter adhesin YadA-like head" evidence="2">
    <location>
        <begin position="574"/>
        <end position="599"/>
    </location>
</feature>
<dbReference type="SUPFAM" id="SSF101967">
    <property type="entry name" value="Adhesin YadA, collagen-binding domain"/>
    <property type="match status" value="5"/>
</dbReference>
<evidence type="ECO:0000313" key="4">
    <source>
        <dbReference type="EMBL" id="OBW95838.1"/>
    </source>
</evidence>
<feature type="non-terminal residue" evidence="4">
    <location>
        <position position="3199"/>
    </location>
</feature>
<feature type="domain" description="Trimeric autotransporter adhesin YadA-like head" evidence="2">
    <location>
        <begin position="839"/>
        <end position="862"/>
    </location>
</feature>
<dbReference type="Gene3D" id="2.150.10.10">
    <property type="entry name" value="Serralysin-like metalloprotease, C-terminal"/>
    <property type="match status" value="6"/>
</dbReference>
<dbReference type="GO" id="GO:0019867">
    <property type="term" value="C:outer membrane"/>
    <property type="evidence" value="ECO:0007669"/>
    <property type="project" value="InterPro"/>
</dbReference>
<keyword evidence="1" id="KW-1133">Transmembrane helix</keyword>
<dbReference type="Pfam" id="PF05658">
    <property type="entry name" value="YadA_head"/>
    <property type="match status" value="6"/>
</dbReference>
<dbReference type="Proteomes" id="UP000092643">
    <property type="component" value="Unassembled WGS sequence"/>
</dbReference>
<dbReference type="EMBL" id="JTJO01000071">
    <property type="protein sequence ID" value="OBW95838.1"/>
    <property type="molecule type" value="Genomic_DNA"/>
</dbReference>
<feature type="domain" description="Trimeric autotransporter adhesin YadA-like head" evidence="2">
    <location>
        <begin position="428"/>
        <end position="451"/>
    </location>
</feature>
<proteinExistence type="predicted"/>
<evidence type="ECO:0000256" key="1">
    <source>
        <dbReference type="SAM" id="Phobius"/>
    </source>
</evidence>
<dbReference type="InterPro" id="IPR011049">
    <property type="entry name" value="Serralysin-like_metalloprot_C"/>
</dbReference>
<feature type="domain" description="Trimeric autotransporter adhesin YadA-like stalk" evidence="3">
    <location>
        <begin position="640"/>
        <end position="677"/>
    </location>
</feature>
<feature type="domain" description="Trimeric autotransporter adhesin YadA-like head" evidence="2">
    <location>
        <begin position="108"/>
        <end position="134"/>
    </location>
</feature>
<evidence type="ECO:0000259" key="2">
    <source>
        <dbReference type="Pfam" id="PF05658"/>
    </source>
</evidence>
<evidence type="ECO:0000259" key="3">
    <source>
        <dbReference type="Pfam" id="PF05662"/>
    </source>
</evidence>